<evidence type="ECO:0000259" key="2">
    <source>
        <dbReference type="Pfam" id="PF25199"/>
    </source>
</evidence>
<gene>
    <name evidence="3" type="ORF">DYU05_20070</name>
</gene>
<proteinExistence type="predicted"/>
<dbReference type="InterPro" id="IPR019734">
    <property type="entry name" value="TPR_rpt"/>
</dbReference>
<dbReference type="OrthoDB" id="1688888at2"/>
<dbReference type="Pfam" id="PF13289">
    <property type="entry name" value="SIR2_2"/>
    <property type="match status" value="1"/>
</dbReference>
<dbReference type="InterPro" id="IPR011990">
    <property type="entry name" value="TPR-like_helical_dom_sf"/>
</dbReference>
<dbReference type="InterPro" id="IPR027417">
    <property type="entry name" value="P-loop_NTPase"/>
</dbReference>
<dbReference type="Gene3D" id="1.25.40.10">
    <property type="entry name" value="Tetratricopeptide repeat domain"/>
    <property type="match status" value="1"/>
</dbReference>
<dbReference type="InterPro" id="IPR012340">
    <property type="entry name" value="NA-bd_OB-fold"/>
</dbReference>
<organism evidence="3 4">
    <name type="scientific">Mucilaginibacter terrenus</name>
    <dbReference type="NCBI Taxonomy" id="2482727"/>
    <lineage>
        <taxon>Bacteria</taxon>
        <taxon>Pseudomonadati</taxon>
        <taxon>Bacteroidota</taxon>
        <taxon>Sphingobacteriia</taxon>
        <taxon>Sphingobacteriales</taxon>
        <taxon>Sphingobacteriaceae</taxon>
        <taxon>Mucilaginibacter</taxon>
    </lineage>
</organism>
<name>A0A3E2NK15_9SPHI</name>
<dbReference type="AlphaFoldDB" id="A0A3E2NK15"/>
<dbReference type="Proteomes" id="UP000260823">
    <property type="component" value="Unassembled WGS sequence"/>
</dbReference>
<dbReference type="SUPFAM" id="SSF50249">
    <property type="entry name" value="Nucleic acid-binding proteins"/>
    <property type="match status" value="1"/>
</dbReference>
<reference evidence="3 4" key="1">
    <citation type="submission" date="2018-08" db="EMBL/GenBank/DDBJ databases">
        <title>Mucilaginibacter terrae sp. nov., isolated from manganese diggings.</title>
        <authorList>
            <person name="Huang Y."/>
            <person name="Zhou Z."/>
        </authorList>
    </citation>
    <scope>NUCLEOTIDE SEQUENCE [LARGE SCALE GENOMIC DNA]</scope>
    <source>
        <strain evidence="3 4">ZH6</strain>
    </source>
</reference>
<feature type="domain" description="Novel STAND NTPase 5" evidence="2">
    <location>
        <begin position="324"/>
        <end position="465"/>
    </location>
</feature>
<accession>A0A3E2NK15</accession>
<dbReference type="Pfam" id="PF14559">
    <property type="entry name" value="TPR_19"/>
    <property type="match status" value="1"/>
</dbReference>
<feature type="repeat" description="TPR" evidence="1">
    <location>
        <begin position="848"/>
        <end position="881"/>
    </location>
</feature>
<keyword evidence="1" id="KW-0802">TPR repeat</keyword>
<dbReference type="RefSeq" id="WP_117384956.1">
    <property type="nucleotide sequence ID" value="NZ_QWDE01000006.1"/>
</dbReference>
<evidence type="ECO:0000313" key="4">
    <source>
        <dbReference type="Proteomes" id="UP000260823"/>
    </source>
</evidence>
<evidence type="ECO:0000256" key="1">
    <source>
        <dbReference type="PROSITE-ProRule" id="PRU00339"/>
    </source>
</evidence>
<dbReference type="EMBL" id="QWDE01000006">
    <property type="protein sequence ID" value="RFZ81281.1"/>
    <property type="molecule type" value="Genomic_DNA"/>
</dbReference>
<dbReference type="PROSITE" id="PS50005">
    <property type="entry name" value="TPR"/>
    <property type="match status" value="1"/>
</dbReference>
<keyword evidence="4" id="KW-1185">Reference proteome</keyword>
<sequence>MSEKLLPQILVDQIRNKNVVLFLGSGFAYNSVHPQGRKAPLGQALSDDIARKFLGNDYVGNPLTYNSDLAISASSLFDVQRFIYDIFEPFAPNEKQVAFSNFSWKSIFTTNYDLLLEKAYDKNREAAQSLSVVYRNTREQDIFKNQNSVPYYKLHGTITYINDEQLPLILSTEQYITHLKNRERLFSKLRELAQDYIFLFIGYSNQDWNIRSILKEIESLKDGRPRSYMVGPKFSDVEIGYWNERKISPIPIGYEEFIDKLLLQIPEIERKLSTYIPNFDKPIYRKFAIDLSGYKPSESLVKLIDQEIEFVHSSMQSVNTTPEAFYKGYFENWDPIIKNLDINRTLKDRVLEDMIFNKHYQSETTQHLFCIKGYAGSGKSVLLKRIAWESSVTFEKFCIYLKPNANIRYEPFIELYNCIKERIYLFVDNAIEYENSILLLIDKLEKEKIPITIVSTAKINLLNESEIQSYIDQEYTLTYLSEKEIEELIKKLFIHKSLGYLTNKNIEEQKALLSERSGRVLLVALHEATSGKPFEEIIFNEFIGIPNQSAKSLYLTVAILHRLGTYARAGLISRVHNIGFEEFKSKFFKPLEYIVFDERNYTINDYIYKTRHPLIAQMVFETVLVDEQSRYDEYIRIFSYLDIDYNSDRVAFLAMTKAKQLIPLFNDPIRLRNLYDAAELCSPDDAKLLQQRAIMEMSIPGGIPAKVEAFLKRALELMPNDPMISHSLAEYTLKQAEKSSNKLERNTLVNSAINLCHKILKKSNSHHSHHTIIKAKMLLLKDAIESNTAPAVESLIKEIEKTLQIAKQSFPEQEFIIDIEARFKELIDNQPRALELLKQAYEINKASPYISLRFAKTLENKGELEEAIKVLDQTIALNPNDKDVSFRLALLLSLRPNPDYGEIIHYFRRSFISGDNRYEAQFWYARALFINNDIQKAEIEFERLSRTKVNIEFKRNPRGVVDSKESVRQYKGSITVLEANYAFVKREAFGDDIFVYRHTTKIDWTDLKVGSRISFSIMFNYRGPVAVDVYMN</sequence>
<protein>
    <recommendedName>
        <fullName evidence="2">Novel STAND NTPase 5 domain-containing protein</fullName>
    </recommendedName>
</protein>
<evidence type="ECO:0000313" key="3">
    <source>
        <dbReference type="EMBL" id="RFZ81281.1"/>
    </source>
</evidence>
<dbReference type="Pfam" id="PF25199">
    <property type="entry name" value="nSTAND_NTPase5"/>
    <property type="match status" value="1"/>
</dbReference>
<dbReference type="SUPFAM" id="SSF52540">
    <property type="entry name" value="P-loop containing nucleoside triphosphate hydrolases"/>
    <property type="match status" value="1"/>
</dbReference>
<dbReference type="InterPro" id="IPR057574">
    <property type="entry name" value="nSTAND_NTPase5_dom"/>
</dbReference>
<comment type="caution">
    <text evidence="3">The sequence shown here is derived from an EMBL/GenBank/DDBJ whole genome shotgun (WGS) entry which is preliminary data.</text>
</comment>
<dbReference type="SUPFAM" id="SSF48452">
    <property type="entry name" value="TPR-like"/>
    <property type="match status" value="1"/>
</dbReference>